<dbReference type="EMBL" id="FUKM01000022">
    <property type="protein sequence ID" value="SJN11515.1"/>
    <property type="molecule type" value="Genomic_DNA"/>
</dbReference>
<dbReference type="AlphaFoldDB" id="A0A1R4HVF1"/>
<reference evidence="1 2" key="1">
    <citation type="submission" date="2017-02" db="EMBL/GenBank/DDBJ databases">
        <authorList>
            <person name="Dridi B."/>
        </authorList>
    </citation>
    <scope>NUCLEOTIDE SEQUENCE [LARGE SCALE GENOMIC DNA]</scope>
    <source>
        <strain evidence="1 2">JB380</strain>
    </source>
</reference>
<name>A0A1R4HVF1_9GAMM</name>
<sequence>MGAVPGLGGTSGRLAPPFAGAAGSFLACVTARYDSAHIDAECFNRSAV</sequence>
<gene>
    <name evidence="1" type="ORF">CZ787_06100</name>
</gene>
<dbReference type="Proteomes" id="UP000196331">
    <property type="component" value="Unassembled WGS sequence"/>
</dbReference>
<proteinExistence type="predicted"/>
<accession>A0A1R4HVF1</accession>
<evidence type="ECO:0000313" key="2">
    <source>
        <dbReference type="Proteomes" id="UP000196331"/>
    </source>
</evidence>
<comment type="caution">
    <text evidence="1">The sequence shown here is derived from an EMBL/GenBank/DDBJ whole genome shotgun (WGS) entry which is preliminary data.</text>
</comment>
<evidence type="ECO:0000313" key="1">
    <source>
        <dbReference type="EMBL" id="SJN11515.1"/>
    </source>
</evidence>
<protein>
    <submittedName>
        <fullName evidence="1">Uncharacterized protein</fullName>
    </submittedName>
</protein>
<organism evidence="1 2">
    <name type="scientific">Halomonas citrativorans</name>
    <dbReference type="NCBI Taxonomy" id="2742612"/>
    <lineage>
        <taxon>Bacteria</taxon>
        <taxon>Pseudomonadati</taxon>
        <taxon>Pseudomonadota</taxon>
        <taxon>Gammaproteobacteria</taxon>
        <taxon>Oceanospirillales</taxon>
        <taxon>Halomonadaceae</taxon>
        <taxon>Halomonas</taxon>
    </lineage>
</organism>